<evidence type="ECO:0000256" key="1">
    <source>
        <dbReference type="SAM" id="MobiDB-lite"/>
    </source>
</evidence>
<dbReference type="InParanoid" id="A0A0H2SCR1"/>
<dbReference type="OrthoDB" id="2322499at2759"/>
<evidence type="ECO:0000313" key="4">
    <source>
        <dbReference type="Proteomes" id="UP000053477"/>
    </source>
</evidence>
<dbReference type="STRING" id="27342.A0A0H2SCR1"/>
<gene>
    <name evidence="3" type="ORF">SCHPADRAFT_992770</name>
</gene>
<sequence>MTAKRKATSESEDETTQAKRPRRGVVQQRLEPVVEILVTGGRSESPKPRKLSRWERLRPCNDSKNIVKKCVSVKKPVRNTRNLGNLERLLTLPLDIICDIAHFLHPLALLHLAQLTTGFREILMSKSAIRIWRTSLDLYEIPLGPGDINEPQLVDLLFVQGCQACGAPTKAKNVWFELRVRLCKPCMQENVRFASKMAKEIGLKVRDLRTIRTLLPSDNQKYLESDFCDVAEEYLSYEPGSEEQQEFVERRQELTEDLYEHDRELLHWLSKSEKSNDDLSQRQQRQEEFIRRLRALDDYTDDEFQYCRSYFREEWNDIVFQPRPVSEAVWKKYKPKLVGLLAEARKALDEYEKQRQLGHI</sequence>
<dbReference type="EMBL" id="KQ085886">
    <property type="protein sequence ID" value="KLO19528.1"/>
    <property type="molecule type" value="Genomic_DNA"/>
</dbReference>
<feature type="domain" description="F-box" evidence="2">
    <location>
        <begin position="86"/>
        <end position="135"/>
    </location>
</feature>
<feature type="region of interest" description="Disordered" evidence="1">
    <location>
        <begin position="1"/>
        <end position="24"/>
    </location>
</feature>
<name>A0A0H2SCR1_9AGAM</name>
<organism evidence="3 4">
    <name type="scientific">Schizopora paradoxa</name>
    <dbReference type="NCBI Taxonomy" id="27342"/>
    <lineage>
        <taxon>Eukaryota</taxon>
        <taxon>Fungi</taxon>
        <taxon>Dikarya</taxon>
        <taxon>Basidiomycota</taxon>
        <taxon>Agaricomycotina</taxon>
        <taxon>Agaricomycetes</taxon>
        <taxon>Hymenochaetales</taxon>
        <taxon>Schizoporaceae</taxon>
        <taxon>Schizopora</taxon>
    </lineage>
</organism>
<dbReference type="InterPro" id="IPR001810">
    <property type="entry name" value="F-box_dom"/>
</dbReference>
<evidence type="ECO:0000259" key="2">
    <source>
        <dbReference type="PROSITE" id="PS50181"/>
    </source>
</evidence>
<protein>
    <recommendedName>
        <fullName evidence="2">F-box domain-containing protein</fullName>
    </recommendedName>
</protein>
<dbReference type="Proteomes" id="UP000053477">
    <property type="component" value="Unassembled WGS sequence"/>
</dbReference>
<proteinExistence type="predicted"/>
<keyword evidence="4" id="KW-1185">Reference proteome</keyword>
<accession>A0A0H2SCR1</accession>
<dbReference type="AlphaFoldDB" id="A0A0H2SCR1"/>
<evidence type="ECO:0000313" key="3">
    <source>
        <dbReference type="EMBL" id="KLO19528.1"/>
    </source>
</evidence>
<reference evidence="3 4" key="1">
    <citation type="submission" date="2015-04" db="EMBL/GenBank/DDBJ databases">
        <title>Complete genome sequence of Schizopora paradoxa KUC8140, a cosmopolitan wood degrader in East Asia.</title>
        <authorList>
            <consortium name="DOE Joint Genome Institute"/>
            <person name="Min B."/>
            <person name="Park H."/>
            <person name="Jang Y."/>
            <person name="Kim J.-J."/>
            <person name="Kim K.H."/>
            <person name="Pangilinan J."/>
            <person name="Lipzen A."/>
            <person name="Riley R."/>
            <person name="Grigoriev I.V."/>
            <person name="Spatafora J.W."/>
            <person name="Choi I.-G."/>
        </authorList>
    </citation>
    <scope>NUCLEOTIDE SEQUENCE [LARGE SCALE GENOMIC DNA]</scope>
    <source>
        <strain evidence="3 4">KUC8140</strain>
    </source>
</reference>
<dbReference type="PROSITE" id="PS50181">
    <property type="entry name" value="FBOX"/>
    <property type="match status" value="1"/>
</dbReference>